<organism evidence="1 2">
    <name type="scientific">Penicillium solitum</name>
    <dbReference type="NCBI Taxonomy" id="60172"/>
    <lineage>
        <taxon>Eukaryota</taxon>
        <taxon>Fungi</taxon>
        <taxon>Dikarya</taxon>
        <taxon>Ascomycota</taxon>
        <taxon>Pezizomycotina</taxon>
        <taxon>Eurotiomycetes</taxon>
        <taxon>Eurotiomycetidae</taxon>
        <taxon>Eurotiales</taxon>
        <taxon>Aspergillaceae</taxon>
        <taxon>Penicillium</taxon>
    </lineage>
</organism>
<dbReference type="InterPro" id="IPR002110">
    <property type="entry name" value="Ankyrin_rpt"/>
</dbReference>
<proteinExistence type="predicted"/>
<dbReference type="SMART" id="SM00248">
    <property type="entry name" value="ANK"/>
    <property type="match status" value="3"/>
</dbReference>
<evidence type="ECO:0000313" key="2">
    <source>
        <dbReference type="Proteomes" id="UP000191612"/>
    </source>
</evidence>
<dbReference type="SUPFAM" id="SSF48403">
    <property type="entry name" value="Ankyrin repeat"/>
    <property type="match status" value="1"/>
</dbReference>
<dbReference type="Gene3D" id="1.25.40.20">
    <property type="entry name" value="Ankyrin repeat-containing domain"/>
    <property type="match status" value="1"/>
</dbReference>
<dbReference type="Pfam" id="PF12796">
    <property type="entry name" value="Ank_2"/>
    <property type="match status" value="1"/>
</dbReference>
<keyword evidence="2" id="KW-1185">Reference proteome</keyword>
<gene>
    <name evidence="1" type="ORF">PENSOL_c016G04759</name>
</gene>
<dbReference type="PANTHER" id="PTHR24127:SF1">
    <property type="entry name" value="ANKYRIN REPEAT AND EF-HAND DOMAIN-CONTAINING PROTEIN 1"/>
    <property type="match status" value="1"/>
</dbReference>
<sequence>MPAINCLIDFGADINLLLRCGEYGSAFAAATASSWANLRLFEYLVDCGADVNLTLEGGKYGNALVAAATSSCESLDIVKYLVDLGAEINLPLNRGEFGSPLAAATYFGNKECVEFLISKGALVISR</sequence>
<comment type="caution">
    <text evidence="1">The sequence shown here is derived from an EMBL/GenBank/DDBJ whole genome shotgun (WGS) entry which is preliminary data.</text>
</comment>
<dbReference type="AlphaFoldDB" id="A0A1V6R5E2"/>
<name>A0A1V6R5E2_9EURO</name>
<dbReference type="InterPro" id="IPR052801">
    <property type="entry name" value="Ankyrin-EF-hand"/>
</dbReference>
<dbReference type="EMBL" id="MDYO01000016">
    <property type="protein sequence ID" value="OQD96442.1"/>
    <property type="molecule type" value="Genomic_DNA"/>
</dbReference>
<accession>A0A1V6R5E2</accession>
<evidence type="ECO:0000313" key="1">
    <source>
        <dbReference type="EMBL" id="OQD96442.1"/>
    </source>
</evidence>
<dbReference type="InterPro" id="IPR036770">
    <property type="entry name" value="Ankyrin_rpt-contain_sf"/>
</dbReference>
<reference evidence="2" key="1">
    <citation type="journal article" date="2017" name="Nat. Microbiol.">
        <title>Global analysis of biosynthetic gene clusters reveals vast potential of secondary metabolite production in Penicillium species.</title>
        <authorList>
            <person name="Nielsen J.C."/>
            <person name="Grijseels S."/>
            <person name="Prigent S."/>
            <person name="Ji B."/>
            <person name="Dainat J."/>
            <person name="Nielsen K.F."/>
            <person name="Frisvad J.C."/>
            <person name="Workman M."/>
            <person name="Nielsen J."/>
        </authorList>
    </citation>
    <scope>NUCLEOTIDE SEQUENCE [LARGE SCALE GENOMIC DNA]</scope>
    <source>
        <strain evidence="2">IBT 29525</strain>
    </source>
</reference>
<dbReference type="PANTHER" id="PTHR24127">
    <property type="entry name" value="ANKYRIN REPEAT AND EF-HAND DOMAIN-CONTAINING PROTEIN 1"/>
    <property type="match status" value="1"/>
</dbReference>
<dbReference type="Proteomes" id="UP000191612">
    <property type="component" value="Unassembled WGS sequence"/>
</dbReference>
<dbReference type="STRING" id="60172.A0A1V6R5E2"/>
<protein>
    <submittedName>
        <fullName evidence="1">Uncharacterized protein</fullName>
    </submittedName>
</protein>